<evidence type="ECO:0000313" key="2">
    <source>
        <dbReference type="EMBL" id="RCI04854.1"/>
    </source>
</evidence>
<reference evidence="2 3" key="1">
    <citation type="journal article" date="2018" name="G3 (Bethesda)">
        <title>Phylogenetic and Phylogenomic Definition of Rhizopus Species.</title>
        <authorList>
            <person name="Gryganskyi A.P."/>
            <person name="Golan J."/>
            <person name="Dolatabadi S."/>
            <person name="Mondo S."/>
            <person name="Robb S."/>
            <person name="Idnurm A."/>
            <person name="Muszewska A."/>
            <person name="Steczkiewicz K."/>
            <person name="Masonjones S."/>
            <person name="Liao H.L."/>
            <person name="Gajdeczka M.T."/>
            <person name="Anike F."/>
            <person name="Vuek A."/>
            <person name="Anishchenko I.M."/>
            <person name="Voigt K."/>
            <person name="de Hoog G.S."/>
            <person name="Smith M.E."/>
            <person name="Heitman J."/>
            <person name="Vilgalys R."/>
            <person name="Stajich J.E."/>
        </authorList>
    </citation>
    <scope>NUCLEOTIDE SEQUENCE [LARGE SCALE GENOMIC DNA]</scope>
    <source>
        <strain evidence="2 3">LSU 92-RS-03</strain>
    </source>
</reference>
<evidence type="ECO:0000313" key="3">
    <source>
        <dbReference type="Proteomes" id="UP000253551"/>
    </source>
</evidence>
<organism evidence="2 3">
    <name type="scientific">Rhizopus stolonifer</name>
    <name type="common">Rhizopus nigricans</name>
    <dbReference type="NCBI Taxonomy" id="4846"/>
    <lineage>
        <taxon>Eukaryota</taxon>
        <taxon>Fungi</taxon>
        <taxon>Fungi incertae sedis</taxon>
        <taxon>Mucoromycota</taxon>
        <taxon>Mucoromycotina</taxon>
        <taxon>Mucoromycetes</taxon>
        <taxon>Mucorales</taxon>
        <taxon>Mucorineae</taxon>
        <taxon>Rhizopodaceae</taxon>
        <taxon>Rhizopus</taxon>
    </lineage>
</organism>
<name>A0A367KRM3_RHIST</name>
<feature type="region of interest" description="Disordered" evidence="1">
    <location>
        <begin position="1"/>
        <end position="21"/>
    </location>
</feature>
<protein>
    <submittedName>
        <fullName evidence="2">Uncharacterized protein</fullName>
    </submittedName>
</protein>
<keyword evidence="3" id="KW-1185">Reference proteome</keyword>
<gene>
    <name evidence="2" type="ORF">CU098_013265</name>
</gene>
<feature type="non-terminal residue" evidence="2">
    <location>
        <position position="98"/>
    </location>
</feature>
<proteinExistence type="predicted"/>
<comment type="caution">
    <text evidence="2">The sequence shown here is derived from an EMBL/GenBank/DDBJ whole genome shotgun (WGS) entry which is preliminary data.</text>
</comment>
<evidence type="ECO:0000256" key="1">
    <source>
        <dbReference type="SAM" id="MobiDB-lite"/>
    </source>
</evidence>
<feature type="region of interest" description="Disordered" evidence="1">
    <location>
        <begin position="64"/>
        <end position="83"/>
    </location>
</feature>
<sequence>MGEVAYKKSKNNSTPKSTFTAKHEDHIKNLIDNNSQLFADDIIEKLTKQFQEFSISKLQLNHHAVTKKKSKDNSGKKRGVVQINDDEGIQEDVINVID</sequence>
<dbReference type="OrthoDB" id="2214365at2759"/>
<dbReference type="EMBL" id="PJQM01000558">
    <property type="protein sequence ID" value="RCI04854.1"/>
    <property type="molecule type" value="Genomic_DNA"/>
</dbReference>
<accession>A0A367KRM3</accession>
<dbReference type="AlphaFoldDB" id="A0A367KRM3"/>
<dbReference type="Proteomes" id="UP000253551">
    <property type="component" value="Unassembled WGS sequence"/>
</dbReference>